<keyword evidence="1" id="KW-0808">Transferase</keyword>
<evidence type="ECO:0000313" key="2">
    <source>
        <dbReference type="Proteomes" id="UP000229329"/>
    </source>
</evidence>
<dbReference type="Pfam" id="PF08780">
    <property type="entry name" value="NTase_sub_bind"/>
    <property type="match status" value="1"/>
</dbReference>
<dbReference type="OrthoDB" id="9810452at2"/>
<accession>A0A2M8S4J4</accession>
<evidence type="ECO:0000313" key="1">
    <source>
        <dbReference type="EMBL" id="PJG86051.1"/>
    </source>
</evidence>
<dbReference type="GO" id="GO:0016740">
    <property type="term" value="F:transferase activity"/>
    <property type="evidence" value="ECO:0007669"/>
    <property type="project" value="UniProtKB-KW"/>
</dbReference>
<dbReference type="Proteomes" id="UP000229329">
    <property type="component" value="Unassembled WGS sequence"/>
</dbReference>
<gene>
    <name evidence="1" type="ORF">CVP05_02465</name>
</gene>
<keyword evidence="2" id="KW-1185">Reference proteome</keyword>
<dbReference type="SUPFAM" id="SSF81593">
    <property type="entry name" value="Nucleotidyltransferase substrate binding subunit/domain"/>
    <property type="match status" value="1"/>
</dbReference>
<dbReference type="NCBIfam" id="TIGR01987">
    <property type="entry name" value="HI0074"/>
    <property type="match status" value="1"/>
</dbReference>
<dbReference type="EMBL" id="PHHA01000003">
    <property type="protein sequence ID" value="PJG86051.1"/>
    <property type="molecule type" value="Genomic_DNA"/>
</dbReference>
<proteinExistence type="predicted"/>
<comment type="caution">
    <text evidence="1">The sequence shown here is derived from an EMBL/GenBank/DDBJ whole genome shotgun (WGS) entry which is preliminary data.</text>
</comment>
<protein>
    <submittedName>
        <fullName evidence="1">Nucleotidyltransferase</fullName>
    </submittedName>
</protein>
<sequence length="133" mass="15821">MVEKRSQQRFENYHKAVHHLKRAIEENANTNSDLIKEGIIQRFEITHELAWKLMKDILIEAGERDVLASRIATKRAYNLGLINQGEVWMEMIESCNRTAHTYNELILETEFNKIIKQYLPLFIEFEQRAQDFL</sequence>
<dbReference type="RefSeq" id="WP_100287983.1">
    <property type="nucleotide sequence ID" value="NZ_PHHA01000003.1"/>
</dbReference>
<dbReference type="AlphaFoldDB" id="A0A2M8S4J4"/>
<reference evidence="1 2" key="1">
    <citation type="submission" date="2017-11" db="EMBL/GenBank/DDBJ databases">
        <title>Reclassification of Bisgaard taxon 7 as Conservatibacter flavescens gen. nov., sp. nov.</title>
        <authorList>
            <person name="Christensen H."/>
        </authorList>
    </citation>
    <scope>NUCLEOTIDE SEQUENCE [LARGE SCALE GENOMIC DNA]</scope>
    <source>
        <strain evidence="1 2">7_4</strain>
    </source>
</reference>
<name>A0A2M8S4J4_9PAST</name>
<dbReference type="InterPro" id="IPR010235">
    <property type="entry name" value="HepT"/>
</dbReference>
<dbReference type="Gene3D" id="1.20.120.330">
    <property type="entry name" value="Nucleotidyltransferases domain 2"/>
    <property type="match status" value="1"/>
</dbReference>
<organism evidence="1 2">
    <name type="scientific">Conservatibacter flavescens</name>
    <dbReference type="NCBI Taxonomy" id="28161"/>
    <lineage>
        <taxon>Bacteria</taxon>
        <taxon>Pseudomonadati</taxon>
        <taxon>Pseudomonadota</taxon>
        <taxon>Gammaproteobacteria</taxon>
        <taxon>Pasteurellales</taxon>
        <taxon>Pasteurellaceae</taxon>
        <taxon>Conservatibacter</taxon>
    </lineage>
</organism>